<protein>
    <submittedName>
        <fullName evidence="2">Uncharacterized protein</fullName>
    </submittedName>
</protein>
<sequence length="108" mass="12172">MKNFCSIYSRHKLNQFLSDFTMETSDGPGTPVSNQMNLNVISSQANKKSKTRPINEVDNSPLFDDESDKALRTKVLNLEIENEAQKSLIDKLTNKLNDLVNKVLAINT</sequence>
<dbReference type="EMBL" id="REGN01004455">
    <property type="protein sequence ID" value="RNA17442.1"/>
    <property type="molecule type" value="Genomic_DNA"/>
</dbReference>
<keyword evidence="3" id="KW-1185">Reference proteome</keyword>
<reference evidence="2 3" key="1">
    <citation type="journal article" date="2018" name="Sci. Rep.">
        <title>Genomic signatures of local adaptation to the degree of environmental predictability in rotifers.</title>
        <authorList>
            <person name="Franch-Gras L."/>
            <person name="Hahn C."/>
            <person name="Garcia-Roger E.M."/>
            <person name="Carmona M.J."/>
            <person name="Serra M."/>
            <person name="Gomez A."/>
        </authorList>
    </citation>
    <scope>NUCLEOTIDE SEQUENCE [LARGE SCALE GENOMIC DNA]</scope>
    <source>
        <strain evidence="2">HYR1</strain>
    </source>
</reference>
<gene>
    <name evidence="2" type="ORF">BpHYR1_034222</name>
</gene>
<name>A0A3M7R1H2_BRAPC</name>
<organism evidence="2 3">
    <name type="scientific">Brachionus plicatilis</name>
    <name type="common">Marine rotifer</name>
    <name type="synonym">Brachionus muelleri</name>
    <dbReference type="NCBI Taxonomy" id="10195"/>
    <lineage>
        <taxon>Eukaryota</taxon>
        <taxon>Metazoa</taxon>
        <taxon>Spiralia</taxon>
        <taxon>Gnathifera</taxon>
        <taxon>Rotifera</taxon>
        <taxon>Eurotatoria</taxon>
        <taxon>Monogononta</taxon>
        <taxon>Pseudotrocha</taxon>
        <taxon>Ploima</taxon>
        <taxon>Brachionidae</taxon>
        <taxon>Brachionus</taxon>
    </lineage>
</organism>
<dbReference type="Proteomes" id="UP000276133">
    <property type="component" value="Unassembled WGS sequence"/>
</dbReference>
<accession>A0A3M7R1H2</accession>
<keyword evidence="1" id="KW-0175">Coiled coil</keyword>
<comment type="caution">
    <text evidence="2">The sequence shown here is derived from an EMBL/GenBank/DDBJ whole genome shotgun (WGS) entry which is preliminary data.</text>
</comment>
<evidence type="ECO:0000313" key="3">
    <source>
        <dbReference type="Proteomes" id="UP000276133"/>
    </source>
</evidence>
<feature type="coiled-coil region" evidence="1">
    <location>
        <begin position="75"/>
        <end position="102"/>
    </location>
</feature>
<dbReference type="AlphaFoldDB" id="A0A3M7R1H2"/>
<evidence type="ECO:0000313" key="2">
    <source>
        <dbReference type="EMBL" id="RNA17442.1"/>
    </source>
</evidence>
<proteinExistence type="predicted"/>
<evidence type="ECO:0000256" key="1">
    <source>
        <dbReference type="SAM" id="Coils"/>
    </source>
</evidence>